<evidence type="ECO:0000256" key="2">
    <source>
        <dbReference type="ARBA" id="ARBA00023125"/>
    </source>
</evidence>
<dbReference type="AlphaFoldDB" id="A0A6A4TMZ8"/>
<evidence type="ECO:0000256" key="3">
    <source>
        <dbReference type="RuleBase" id="RU004019"/>
    </source>
</evidence>
<dbReference type="PROSITE" id="PS50061">
    <property type="entry name" value="ETS_DOMAIN_3"/>
    <property type="match status" value="1"/>
</dbReference>
<dbReference type="InterPro" id="IPR046328">
    <property type="entry name" value="ETS_fam"/>
</dbReference>
<gene>
    <name evidence="6" type="ORF">F2P81_000328</name>
</gene>
<feature type="domain" description="ETS" evidence="5">
    <location>
        <begin position="47"/>
        <end position="107"/>
    </location>
</feature>
<dbReference type="GO" id="GO:0043565">
    <property type="term" value="F:sequence-specific DNA binding"/>
    <property type="evidence" value="ECO:0007669"/>
    <property type="project" value="InterPro"/>
</dbReference>
<dbReference type="SMART" id="SM00413">
    <property type="entry name" value="ETS"/>
    <property type="match status" value="1"/>
</dbReference>
<evidence type="ECO:0000256" key="4">
    <source>
        <dbReference type="SAM" id="MobiDB-lite"/>
    </source>
</evidence>
<evidence type="ECO:0000313" key="7">
    <source>
        <dbReference type="Proteomes" id="UP000438429"/>
    </source>
</evidence>
<dbReference type="InterPro" id="IPR036388">
    <property type="entry name" value="WH-like_DNA-bd_sf"/>
</dbReference>
<dbReference type="Proteomes" id="UP000438429">
    <property type="component" value="Unassembled WGS sequence"/>
</dbReference>
<comment type="caution">
    <text evidence="6">The sequence shown here is derived from an EMBL/GenBank/DDBJ whole genome shotgun (WGS) entry which is preliminary data.</text>
</comment>
<evidence type="ECO:0000259" key="5">
    <source>
        <dbReference type="PROSITE" id="PS50061"/>
    </source>
</evidence>
<protein>
    <recommendedName>
        <fullName evidence="5">ETS domain-containing protein</fullName>
    </recommendedName>
</protein>
<proteinExistence type="inferred from homology"/>
<sequence>MTMITVSRMQCSCGSSVGHLSSPYWSRTVLFPDWAYKPAWSPGSRQVQLWHFLLELLGRGEGGAIGWGGEWGEFVIRDPERLARLWGERKGKPHMNYDKLSRALRLYCTVKDPCSRMSIVSTSSHLILHPPSVRPSVHIQLVQSGGPLPFPLLRAESGLPLCGGAGSVMDRAVPAVPHPFLLPTCCLPKPIPTPRALYGPFPYIPSSAPARPGANLREPGPPSLAPSTRHVSTAAGWSHKMPPAGWDLSHVGRSLARKTDSSRRGEEDGE</sequence>
<dbReference type="PANTHER" id="PTHR11849:SF306">
    <property type="entry name" value="ETS TRANSLOCATION VARIANT 3-LIKE PROTEIN"/>
    <property type="match status" value="1"/>
</dbReference>
<feature type="compositionally biased region" description="Basic and acidic residues" evidence="4">
    <location>
        <begin position="257"/>
        <end position="270"/>
    </location>
</feature>
<keyword evidence="2 3" id="KW-0238">DNA-binding</keyword>
<dbReference type="PRINTS" id="PR00454">
    <property type="entry name" value="ETSDOMAIN"/>
</dbReference>
<evidence type="ECO:0000313" key="6">
    <source>
        <dbReference type="EMBL" id="KAF0046695.1"/>
    </source>
</evidence>
<dbReference type="EMBL" id="VEVO01000001">
    <property type="protein sequence ID" value="KAF0046695.1"/>
    <property type="molecule type" value="Genomic_DNA"/>
</dbReference>
<keyword evidence="3" id="KW-0539">Nucleus</keyword>
<accession>A0A6A4TMZ8</accession>
<evidence type="ECO:0000256" key="1">
    <source>
        <dbReference type="ARBA" id="ARBA00005562"/>
    </source>
</evidence>
<dbReference type="PROSITE" id="PS00346">
    <property type="entry name" value="ETS_DOMAIN_2"/>
    <property type="match status" value="1"/>
</dbReference>
<organism evidence="6 7">
    <name type="scientific">Scophthalmus maximus</name>
    <name type="common">Turbot</name>
    <name type="synonym">Psetta maxima</name>
    <dbReference type="NCBI Taxonomy" id="52904"/>
    <lineage>
        <taxon>Eukaryota</taxon>
        <taxon>Metazoa</taxon>
        <taxon>Chordata</taxon>
        <taxon>Craniata</taxon>
        <taxon>Vertebrata</taxon>
        <taxon>Euteleostomi</taxon>
        <taxon>Actinopterygii</taxon>
        <taxon>Neopterygii</taxon>
        <taxon>Teleostei</taxon>
        <taxon>Neoteleostei</taxon>
        <taxon>Acanthomorphata</taxon>
        <taxon>Carangaria</taxon>
        <taxon>Pleuronectiformes</taxon>
        <taxon>Pleuronectoidei</taxon>
        <taxon>Scophthalmidae</taxon>
        <taxon>Scophthalmus</taxon>
    </lineage>
</organism>
<dbReference type="GO" id="GO:0000981">
    <property type="term" value="F:DNA-binding transcription factor activity, RNA polymerase II-specific"/>
    <property type="evidence" value="ECO:0007669"/>
    <property type="project" value="TreeGrafter"/>
</dbReference>
<comment type="subcellular location">
    <subcellularLocation>
        <location evidence="3">Nucleus</location>
    </subcellularLocation>
</comment>
<dbReference type="Pfam" id="PF00178">
    <property type="entry name" value="Ets"/>
    <property type="match status" value="1"/>
</dbReference>
<dbReference type="GO" id="GO:0005634">
    <property type="term" value="C:nucleus"/>
    <property type="evidence" value="ECO:0007669"/>
    <property type="project" value="UniProtKB-SubCell"/>
</dbReference>
<dbReference type="PANTHER" id="PTHR11849">
    <property type="entry name" value="ETS"/>
    <property type="match status" value="1"/>
</dbReference>
<feature type="region of interest" description="Disordered" evidence="4">
    <location>
        <begin position="209"/>
        <end position="270"/>
    </location>
</feature>
<dbReference type="InterPro" id="IPR000418">
    <property type="entry name" value="Ets_dom"/>
</dbReference>
<dbReference type="SUPFAM" id="SSF46785">
    <property type="entry name" value="Winged helix' DNA-binding domain"/>
    <property type="match status" value="1"/>
</dbReference>
<dbReference type="Gene3D" id="1.10.10.10">
    <property type="entry name" value="Winged helix-like DNA-binding domain superfamily/Winged helix DNA-binding domain"/>
    <property type="match status" value="1"/>
</dbReference>
<reference evidence="6 7" key="1">
    <citation type="submission" date="2019-06" db="EMBL/GenBank/DDBJ databases">
        <title>Draft genomes of female and male turbot (Scophthalmus maximus).</title>
        <authorList>
            <person name="Xu H."/>
            <person name="Xu X.-W."/>
            <person name="Shao C."/>
            <person name="Chen S."/>
        </authorList>
    </citation>
    <scope>NUCLEOTIDE SEQUENCE [LARGE SCALE GENOMIC DNA]</scope>
    <source>
        <strain evidence="6">Ysfricsl-2016a</strain>
        <tissue evidence="6">Blood</tissue>
    </source>
</reference>
<comment type="similarity">
    <text evidence="1 3">Belongs to the ETS family.</text>
</comment>
<name>A0A6A4TMZ8_SCOMX</name>
<dbReference type="GO" id="GO:0030154">
    <property type="term" value="P:cell differentiation"/>
    <property type="evidence" value="ECO:0007669"/>
    <property type="project" value="TreeGrafter"/>
</dbReference>
<dbReference type="PROSITE" id="PS00345">
    <property type="entry name" value="ETS_DOMAIN_1"/>
    <property type="match status" value="1"/>
</dbReference>
<dbReference type="InterPro" id="IPR036390">
    <property type="entry name" value="WH_DNA-bd_sf"/>
</dbReference>